<evidence type="ECO:0000259" key="1">
    <source>
        <dbReference type="Pfam" id="PF02579"/>
    </source>
</evidence>
<name>D1Z1B3_METPS</name>
<dbReference type="PANTHER" id="PTHR42983:SF1">
    <property type="entry name" value="IRON-MOLYBDENUM PROTEIN"/>
    <property type="match status" value="1"/>
</dbReference>
<dbReference type="KEGG" id="mpd:MCP_2413"/>
<dbReference type="Pfam" id="PF02579">
    <property type="entry name" value="Nitro_FeMo-Co"/>
    <property type="match status" value="1"/>
</dbReference>
<dbReference type="InParanoid" id="D1Z1B3"/>
<dbReference type="eggNOG" id="arCOG02734">
    <property type="taxonomic scope" value="Archaea"/>
</dbReference>
<dbReference type="Proteomes" id="UP000001882">
    <property type="component" value="Chromosome"/>
</dbReference>
<keyword evidence="3" id="KW-1185">Reference proteome</keyword>
<dbReference type="InterPro" id="IPR003731">
    <property type="entry name" value="Di-Nase_FeMo-co_biosynth"/>
</dbReference>
<dbReference type="OrthoDB" id="85838at2157"/>
<reference evidence="3" key="3">
    <citation type="journal article" date="2011" name="PLoS ONE">
        <title>Genome sequence of a mesophilic hydrogenotrophic methanogen Methanocella paludicola, the first cultivated representative of the order Methanocellales.</title>
        <authorList>
            <person name="Sakai S."/>
            <person name="Takaki Y."/>
            <person name="Shimamura S."/>
            <person name="Sekine M."/>
            <person name="Tajima T."/>
            <person name="Kosugi H."/>
            <person name="Ichikawa N."/>
            <person name="Tasumi E."/>
            <person name="Hiraki A.T."/>
            <person name="Shimizu A."/>
            <person name="Kato Y."/>
            <person name="Nishiko R."/>
            <person name="Mori K."/>
            <person name="Fujita N."/>
            <person name="Imachi H."/>
            <person name="Takai K."/>
        </authorList>
    </citation>
    <scope>NUCLEOTIDE SEQUENCE [LARGE SCALE GENOMIC DNA]</scope>
    <source>
        <strain evidence="3">DSM 17711 / JCM 13418 / NBRC 101707 / SANAE</strain>
    </source>
</reference>
<reference evidence="2 3" key="1">
    <citation type="journal article" date="2007" name="Appl. Environ. Microbiol.">
        <title>Isolation of key methanogens for global methane emission from rice paddy fields: a novel isolate affiliated with the clone cluster rice cluster I.</title>
        <authorList>
            <person name="Sakai S."/>
            <person name="Imachi H."/>
            <person name="Sekiguchi Y."/>
            <person name="Ohashi A."/>
            <person name="Harada H."/>
            <person name="Kamagata Y."/>
        </authorList>
    </citation>
    <scope>NUCLEOTIDE SEQUENCE [LARGE SCALE GENOMIC DNA]</scope>
    <source>
        <strain evidence="3">DSM 17711 / JCM 13418 / NBRC 101707 / SANAE</strain>
    </source>
</reference>
<dbReference type="Gene3D" id="3.30.420.130">
    <property type="entry name" value="Dinitrogenase iron-molybdenum cofactor biosynthesis domain"/>
    <property type="match status" value="1"/>
</dbReference>
<dbReference type="SUPFAM" id="SSF53146">
    <property type="entry name" value="Nitrogenase accessory factor-like"/>
    <property type="match status" value="1"/>
</dbReference>
<accession>D1Z1B3</accession>
<dbReference type="STRING" id="304371.MCP_2413"/>
<dbReference type="InterPro" id="IPR036105">
    <property type="entry name" value="DiNase_FeMo-co_biosyn_sf"/>
</dbReference>
<dbReference type="RefSeq" id="WP_012901159.1">
    <property type="nucleotide sequence ID" value="NC_013665.1"/>
</dbReference>
<dbReference type="EMBL" id="AP011532">
    <property type="protein sequence ID" value="BAI62485.1"/>
    <property type="molecule type" value="Genomic_DNA"/>
</dbReference>
<sequence>MRFGIPVISPNGMASEVNDHFGMSEHFAILDVEGDNIVKMEFVSDSPELKAHKTPAALLAEQGVNIVLAGGIGPHMIKELLDAGLRIYRGAIGDLEQTFEDYKAGMLTEVRTLEE</sequence>
<dbReference type="PANTHER" id="PTHR42983">
    <property type="entry name" value="DINITROGENASE IRON-MOLYBDENUM COFACTOR PROTEIN-RELATED"/>
    <property type="match status" value="1"/>
</dbReference>
<dbReference type="GeneID" id="8682833"/>
<feature type="domain" description="Dinitrogenase iron-molybdenum cofactor biosynthesis" evidence="1">
    <location>
        <begin position="15"/>
        <end position="103"/>
    </location>
</feature>
<dbReference type="AlphaFoldDB" id="D1Z1B3"/>
<organism evidence="2 3">
    <name type="scientific">Methanocella paludicola (strain DSM 17711 / JCM 13418 / NBRC 101707 / SANAE)</name>
    <dbReference type="NCBI Taxonomy" id="304371"/>
    <lineage>
        <taxon>Archaea</taxon>
        <taxon>Methanobacteriati</taxon>
        <taxon>Methanobacteriota</taxon>
        <taxon>Stenosarchaea group</taxon>
        <taxon>Methanomicrobia</taxon>
        <taxon>Methanocellales</taxon>
        <taxon>Methanocellaceae</taxon>
        <taxon>Methanocella</taxon>
    </lineage>
</organism>
<evidence type="ECO:0000313" key="2">
    <source>
        <dbReference type="EMBL" id="BAI62485.1"/>
    </source>
</evidence>
<evidence type="ECO:0000313" key="3">
    <source>
        <dbReference type="Proteomes" id="UP000001882"/>
    </source>
</evidence>
<proteinExistence type="predicted"/>
<protein>
    <recommendedName>
        <fullName evidence="1">Dinitrogenase iron-molybdenum cofactor biosynthesis domain-containing protein</fullName>
    </recommendedName>
</protein>
<gene>
    <name evidence="2" type="ordered locus">MCP_2413</name>
</gene>
<reference evidence="2 3" key="2">
    <citation type="journal article" date="2008" name="Int. J. Syst. Evol. Microbiol.">
        <title>Methanocella paludicola gen. nov., sp. nov., a methane-producing archaeon, the first isolate of the lineage 'Rice Cluster I', and proposal of the new archaeal order Methanocellales ord. nov.</title>
        <authorList>
            <person name="Sakai S."/>
            <person name="Imachi H."/>
            <person name="Hanada S."/>
            <person name="Ohashi A."/>
            <person name="Harada H."/>
            <person name="Kamagata Y."/>
        </authorList>
    </citation>
    <scope>NUCLEOTIDE SEQUENCE [LARGE SCALE GENOMIC DNA]</scope>
    <source>
        <strain evidence="3">DSM 17711 / JCM 13418 / NBRC 101707 / SANAE</strain>
    </source>
</reference>